<reference evidence="3" key="3">
    <citation type="submission" date="2023-05" db="EMBL/GenBank/DDBJ databases">
        <authorList>
            <person name="Smith C.H."/>
        </authorList>
    </citation>
    <scope>NUCLEOTIDE SEQUENCE</scope>
    <source>
        <strain evidence="3">CHS0354</strain>
        <tissue evidence="3">Mantle</tissue>
    </source>
</reference>
<gene>
    <name evidence="3" type="ORF">CHS0354_027441</name>
</gene>
<dbReference type="SUPFAM" id="SSF56436">
    <property type="entry name" value="C-type lectin-like"/>
    <property type="match status" value="1"/>
</dbReference>
<evidence type="ECO:0000313" key="3">
    <source>
        <dbReference type="EMBL" id="KAK3598141.1"/>
    </source>
</evidence>
<dbReference type="InterPro" id="IPR001304">
    <property type="entry name" value="C-type_lectin-like"/>
</dbReference>
<reference evidence="3" key="2">
    <citation type="journal article" date="2021" name="Genome Biol. Evol.">
        <title>Developing a high-quality reference genome for a parasitic bivalve with doubly uniparental inheritance (Bivalvia: Unionida).</title>
        <authorList>
            <person name="Smith C.H."/>
        </authorList>
    </citation>
    <scope>NUCLEOTIDE SEQUENCE</scope>
    <source>
        <strain evidence="3">CHS0354</strain>
        <tissue evidence="3">Mantle</tissue>
    </source>
</reference>
<feature type="signal peptide" evidence="1">
    <location>
        <begin position="1"/>
        <end position="21"/>
    </location>
</feature>
<dbReference type="Proteomes" id="UP001195483">
    <property type="component" value="Unassembled WGS sequence"/>
</dbReference>
<dbReference type="Gene3D" id="3.10.100.10">
    <property type="entry name" value="Mannose-Binding Protein A, subunit A"/>
    <property type="match status" value="1"/>
</dbReference>
<evidence type="ECO:0000259" key="2">
    <source>
        <dbReference type="PROSITE" id="PS50041"/>
    </source>
</evidence>
<dbReference type="AlphaFoldDB" id="A0AAE0W1M8"/>
<dbReference type="PANTHER" id="PTHR39069:SF8">
    <property type="entry name" value="FI17111P1"/>
    <property type="match status" value="1"/>
</dbReference>
<dbReference type="InterPro" id="IPR016187">
    <property type="entry name" value="CTDL_fold"/>
</dbReference>
<protein>
    <recommendedName>
        <fullName evidence="2">C-type lectin domain-containing protein</fullName>
    </recommendedName>
</protein>
<keyword evidence="1" id="KW-0732">Signal</keyword>
<dbReference type="InterPro" id="IPR000742">
    <property type="entry name" value="EGF"/>
</dbReference>
<dbReference type="SMART" id="SM00034">
    <property type="entry name" value="CLECT"/>
    <property type="match status" value="1"/>
</dbReference>
<evidence type="ECO:0000256" key="1">
    <source>
        <dbReference type="SAM" id="SignalP"/>
    </source>
</evidence>
<dbReference type="EMBL" id="JAEAOA010001657">
    <property type="protein sequence ID" value="KAK3598141.1"/>
    <property type="molecule type" value="Genomic_DNA"/>
</dbReference>
<dbReference type="PROSITE" id="PS50041">
    <property type="entry name" value="C_TYPE_LECTIN_2"/>
    <property type="match status" value="1"/>
</dbReference>
<proteinExistence type="predicted"/>
<dbReference type="PANTHER" id="PTHR39069">
    <property type="entry name" value="ECDYSONE-INDUCIBLE GENE E1, ISOFORM A"/>
    <property type="match status" value="1"/>
</dbReference>
<evidence type="ECO:0000313" key="4">
    <source>
        <dbReference type="Proteomes" id="UP001195483"/>
    </source>
</evidence>
<sequence>MRIGNIAGSLFLFVQFLQVSSWCNRTADYLPWMKYNGALYAGFFSNSEIPYDGWESNCKRYGGSLTTAKTAEENAFLKSISSNWRLNYIIGLRYVGVTWMWNDDTPAIYTNWALDAEFRWGHNCTEVVVKSAVWYPINCSSIIASACKCVIAVECNSSNPCSNPFAECTDGTCQCRSGYTLSGTNCTAVVGSPCDATNGCSSPYADCTNGTCQCRLGYTQNGTICKAAVGSTCDATNGCSSSYADCTSKTCQCRAGYIQNGTLCKADLNSSCTTSIECSDQYAECKVPTSGTNGTCQCKNKYSVFGGICKADLNSSCDTNIGCRDHNAECKARTSGANNTCQCKNKYSVVGGICKA</sequence>
<feature type="non-terminal residue" evidence="3">
    <location>
        <position position="1"/>
    </location>
</feature>
<reference evidence="3" key="1">
    <citation type="journal article" date="2021" name="Genome Biol. Evol.">
        <title>A High-Quality Reference Genome for a Parasitic Bivalve with Doubly Uniparental Inheritance (Bivalvia: Unionida).</title>
        <authorList>
            <person name="Smith C.H."/>
        </authorList>
    </citation>
    <scope>NUCLEOTIDE SEQUENCE</scope>
    <source>
        <strain evidence="3">CHS0354</strain>
    </source>
</reference>
<dbReference type="SMART" id="SM00181">
    <property type="entry name" value="EGF"/>
    <property type="match status" value="5"/>
</dbReference>
<comment type="caution">
    <text evidence="3">The sequence shown here is derived from an EMBL/GenBank/DDBJ whole genome shotgun (WGS) entry which is preliminary data.</text>
</comment>
<feature type="domain" description="C-type lectin" evidence="2">
    <location>
        <begin position="35"/>
        <end position="148"/>
    </location>
</feature>
<feature type="chain" id="PRO_5042154585" description="C-type lectin domain-containing protein" evidence="1">
    <location>
        <begin position="22"/>
        <end position="356"/>
    </location>
</feature>
<dbReference type="InterPro" id="IPR016186">
    <property type="entry name" value="C-type_lectin-like/link_sf"/>
</dbReference>
<name>A0AAE0W1M8_9BIVA</name>
<keyword evidence="4" id="KW-1185">Reference proteome</keyword>
<organism evidence="3 4">
    <name type="scientific">Potamilus streckersoni</name>
    <dbReference type="NCBI Taxonomy" id="2493646"/>
    <lineage>
        <taxon>Eukaryota</taxon>
        <taxon>Metazoa</taxon>
        <taxon>Spiralia</taxon>
        <taxon>Lophotrochozoa</taxon>
        <taxon>Mollusca</taxon>
        <taxon>Bivalvia</taxon>
        <taxon>Autobranchia</taxon>
        <taxon>Heteroconchia</taxon>
        <taxon>Palaeoheterodonta</taxon>
        <taxon>Unionida</taxon>
        <taxon>Unionoidea</taxon>
        <taxon>Unionidae</taxon>
        <taxon>Ambleminae</taxon>
        <taxon>Lampsilini</taxon>
        <taxon>Potamilus</taxon>
    </lineage>
</organism>
<dbReference type="CDD" id="cd00037">
    <property type="entry name" value="CLECT"/>
    <property type="match status" value="1"/>
</dbReference>
<accession>A0AAE0W1M8</accession>